<dbReference type="Proteomes" id="UP000449004">
    <property type="component" value="Unassembled WGS sequence"/>
</dbReference>
<dbReference type="AlphaFoldDB" id="A0A7V8CEU8"/>
<reference evidence="2 3" key="1">
    <citation type="submission" date="2019-10" db="EMBL/GenBank/DDBJ databases">
        <title>Halotolerant bacteria associated to Saharan-endemic halophytes Stipa tenacissima L. and Atriplex halimus L mitigate salt stress and promote growth of tomato plants.</title>
        <authorList>
            <person name="Dif G."/>
        </authorList>
    </citation>
    <scope>NUCLEOTIDE SEQUENCE [LARGE SCALE GENOMIC DNA]</scope>
    <source>
        <strain evidence="2 3">IS26</strain>
    </source>
</reference>
<name>A0A7V8CEU8_9GAMM</name>
<sequence length="185" mass="20285">MAWKEPDTQSSSAEGVGNAGTRGWRECVYDSLPYVYLALFMLLIALTFWPPTNGLLVRLGNLCVIGGTACIASGVILPSQLISHARRVISDESQSPTRYTTRSEVVDIIVEVISELEVKRSLSQAKDEIERRWSTSEVEDAGRAMISSKNIAQAFLRSSKRTYIGSAGIIVGTLLLCAEQFVRIS</sequence>
<evidence type="ECO:0000313" key="2">
    <source>
        <dbReference type="EMBL" id="KAB7632186.1"/>
    </source>
</evidence>
<feature type="transmembrane region" description="Helical" evidence="1">
    <location>
        <begin position="32"/>
        <end position="49"/>
    </location>
</feature>
<dbReference type="EMBL" id="WELC01000003">
    <property type="protein sequence ID" value="KAB7632186.1"/>
    <property type="molecule type" value="Genomic_DNA"/>
</dbReference>
<comment type="caution">
    <text evidence="2">The sequence shown here is derived from an EMBL/GenBank/DDBJ whole genome shotgun (WGS) entry which is preliminary data.</text>
</comment>
<feature type="transmembrane region" description="Helical" evidence="1">
    <location>
        <begin position="55"/>
        <end position="77"/>
    </location>
</feature>
<feature type="transmembrane region" description="Helical" evidence="1">
    <location>
        <begin position="163"/>
        <end position="182"/>
    </location>
</feature>
<evidence type="ECO:0000256" key="1">
    <source>
        <dbReference type="SAM" id="Phobius"/>
    </source>
</evidence>
<protein>
    <submittedName>
        <fullName evidence="2">Uncharacterized protein</fullName>
    </submittedName>
</protein>
<gene>
    <name evidence="2" type="ORF">F9K92_02885</name>
</gene>
<organism evidence="2 3">
    <name type="scientific">Stenotrophomonas rhizophila</name>
    <dbReference type="NCBI Taxonomy" id="216778"/>
    <lineage>
        <taxon>Bacteria</taxon>
        <taxon>Pseudomonadati</taxon>
        <taxon>Pseudomonadota</taxon>
        <taxon>Gammaproteobacteria</taxon>
        <taxon>Lysobacterales</taxon>
        <taxon>Lysobacteraceae</taxon>
        <taxon>Stenotrophomonas</taxon>
    </lineage>
</organism>
<keyword evidence="1" id="KW-0472">Membrane</keyword>
<keyword evidence="1" id="KW-1133">Transmembrane helix</keyword>
<accession>A0A7V8CEU8</accession>
<keyword evidence="1" id="KW-0812">Transmembrane</keyword>
<proteinExistence type="predicted"/>
<dbReference type="RefSeq" id="WP_152151138.1">
    <property type="nucleotide sequence ID" value="NZ_WELC01000003.1"/>
</dbReference>
<evidence type="ECO:0000313" key="3">
    <source>
        <dbReference type="Proteomes" id="UP000449004"/>
    </source>
</evidence>